<name>A0A2J0Q9N9_9BACT</name>
<sequence>MTTPKNQLRVTSALSMIVVGILLMVMIYSGERDVGSWLTLVVVVVFFQFFKFKDKLEDSGFKPRKIFHKKFLLHLIVALVVFSTLGISFGLYLGESVQKFKISFDFWELIFYFAVVILQQYLLSCFYINRLEVVWGNGGKWNVILATGFIFAFFHNPNWFLMVVTFVGGIACAWHFLKYRNIYFLIVSHLIIGIFLNYFTPDVITHGMRVGPAYFK</sequence>
<protein>
    <recommendedName>
        <fullName evidence="2">CAAX prenyl protease 2/Lysostaphin resistance protein A-like domain-containing protein</fullName>
    </recommendedName>
</protein>
<feature type="transmembrane region" description="Helical" evidence="1">
    <location>
        <begin position="159"/>
        <end position="177"/>
    </location>
</feature>
<keyword evidence="1" id="KW-0812">Transmembrane</keyword>
<keyword evidence="1" id="KW-1133">Transmembrane helix</keyword>
<dbReference type="Proteomes" id="UP000228496">
    <property type="component" value="Unassembled WGS sequence"/>
</dbReference>
<keyword evidence="1" id="KW-0472">Membrane</keyword>
<dbReference type="GO" id="GO:0004175">
    <property type="term" value="F:endopeptidase activity"/>
    <property type="evidence" value="ECO:0007669"/>
    <property type="project" value="UniProtKB-ARBA"/>
</dbReference>
<gene>
    <name evidence="3" type="ORF">COV29_03145</name>
</gene>
<dbReference type="AlphaFoldDB" id="A0A2J0Q9N9"/>
<dbReference type="InterPro" id="IPR003675">
    <property type="entry name" value="Rce1/LyrA-like_dom"/>
</dbReference>
<evidence type="ECO:0000313" key="4">
    <source>
        <dbReference type="Proteomes" id="UP000228496"/>
    </source>
</evidence>
<feature type="domain" description="CAAX prenyl protease 2/Lysostaphin resistance protein A-like" evidence="2">
    <location>
        <begin position="109"/>
        <end position="192"/>
    </location>
</feature>
<feature type="transmembrane region" description="Helical" evidence="1">
    <location>
        <begin position="106"/>
        <end position="127"/>
    </location>
</feature>
<accession>A0A2J0Q9N9</accession>
<feature type="transmembrane region" description="Helical" evidence="1">
    <location>
        <begin position="134"/>
        <end position="153"/>
    </location>
</feature>
<reference evidence="3 4" key="1">
    <citation type="submission" date="2017-09" db="EMBL/GenBank/DDBJ databases">
        <title>Depth-based differentiation of microbial function through sediment-hosted aquifers and enrichment of novel symbionts in the deep terrestrial subsurface.</title>
        <authorList>
            <person name="Probst A.J."/>
            <person name="Ladd B."/>
            <person name="Jarett J.K."/>
            <person name="Geller-Mcgrath D.E."/>
            <person name="Sieber C.M."/>
            <person name="Emerson J.B."/>
            <person name="Anantharaman K."/>
            <person name="Thomas B.C."/>
            <person name="Malmstrom R."/>
            <person name="Stieglmeier M."/>
            <person name="Klingl A."/>
            <person name="Woyke T."/>
            <person name="Ryan C.M."/>
            <person name="Banfield J.F."/>
        </authorList>
    </citation>
    <scope>NUCLEOTIDE SEQUENCE [LARGE SCALE GENOMIC DNA]</scope>
    <source>
        <strain evidence="3">CG10_big_fil_rev_8_21_14_0_10_36_16</strain>
    </source>
</reference>
<feature type="transmembrane region" description="Helical" evidence="1">
    <location>
        <begin position="34"/>
        <end position="50"/>
    </location>
</feature>
<feature type="transmembrane region" description="Helical" evidence="1">
    <location>
        <begin position="71"/>
        <end position="94"/>
    </location>
</feature>
<evidence type="ECO:0000313" key="3">
    <source>
        <dbReference type="EMBL" id="PJE50705.1"/>
    </source>
</evidence>
<organism evidence="3 4">
    <name type="scientific">Candidatus Yanofskybacteria bacterium CG10_big_fil_rev_8_21_14_0_10_36_16</name>
    <dbReference type="NCBI Taxonomy" id="1975096"/>
    <lineage>
        <taxon>Bacteria</taxon>
        <taxon>Candidatus Yanofskyibacteriota</taxon>
    </lineage>
</organism>
<evidence type="ECO:0000256" key="1">
    <source>
        <dbReference type="SAM" id="Phobius"/>
    </source>
</evidence>
<evidence type="ECO:0000259" key="2">
    <source>
        <dbReference type="Pfam" id="PF02517"/>
    </source>
</evidence>
<dbReference type="GO" id="GO:0080120">
    <property type="term" value="P:CAAX-box protein maturation"/>
    <property type="evidence" value="ECO:0007669"/>
    <property type="project" value="UniProtKB-ARBA"/>
</dbReference>
<dbReference type="EMBL" id="PCXQ01000005">
    <property type="protein sequence ID" value="PJE50705.1"/>
    <property type="molecule type" value="Genomic_DNA"/>
</dbReference>
<comment type="caution">
    <text evidence="3">The sequence shown here is derived from an EMBL/GenBank/DDBJ whole genome shotgun (WGS) entry which is preliminary data.</text>
</comment>
<feature type="transmembrane region" description="Helical" evidence="1">
    <location>
        <begin position="12"/>
        <end position="28"/>
    </location>
</feature>
<dbReference type="Pfam" id="PF02517">
    <property type="entry name" value="Rce1-like"/>
    <property type="match status" value="1"/>
</dbReference>
<proteinExistence type="predicted"/>
<feature type="transmembrane region" description="Helical" evidence="1">
    <location>
        <begin position="182"/>
        <end position="200"/>
    </location>
</feature>